<dbReference type="SUPFAM" id="SSF56563">
    <property type="entry name" value="Major capsid protein gp5"/>
    <property type="match status" value="1"/>
</dbReference>
<evidence type="ECO:0000256" key="1">
    <source>
        <dbReference type="ARBA" id="ARBA00004328"/>
    </source>
</evidence>
<accession>A0A645FB11</accession>
<organism evidence="3">
    <name type="scientific">bioreactor metagenome</name>
    <dbReference type="NCBI Taxonomy" id="1076179"/>
    <lineage>
        <taxon>unclassified sequences</taxon>
        <taxon>metagenomes</taxon>
        <taxon>ecological metagenomes</taxon>
    </lineage>
</organism>
<evidence type="ECO:0000256" key="2">
    <source>
        <dbReference type="ARBA" id="ARBA00022844"/>
    </source>
</evidence>
<comment type="caution">
    <text evidence="3">The sequence shown here is derived from an EMBL/GenBank/DDBJ whole genome shotgun (WGS) entry which is preliminary data.</text>
</comment>
<reference evidence="3" key="1">
    <citation type="submission" date="2019-08" db="EMBL/GenBank/DDBJ databases">
        <authorList>
            <person name="Kucharzyk K."/>
            <person name="Murdoch R.W."/>
            <person name="Higgins S."/>
            <person name="Loffler F."/>
        </authorList>
    </citation>
    <scope>NUCLEOTIDE SEQUENCE</scope>
</reference>
<protein>
    <submittedName>
        <fullName evidence="3">Uncharacterized protein</fullName>
    </submittedName>
</protein>
<dbReference type="InterPro" id="IPR024455">
    <property type="entry name" value="Phage_capsid"/>
</dbReference>
<sequence>MGAGTFDGYIDGMVDANGQPIGRTNYGITAGPAYRFGGKEVIEVEEDVIKSYDTAETGDVVAVFADLSNYVVNSNMKMAMYRWLDHDTNQWVDKAILINDGKLLDAAGVIIVKKGA</sequence>
<dbReference type="GO" id="GO:0044423">
    <property type="term" value="C:virion component"/>
    <property type="evidence" value="ECO:0007669"/>
    <property type="project" value="UniProtKB-KW"/>
</dbReference>
<dbReference type="AlphaFoldDB" id="A0A645FB11"/>
<keyword evidence="2" id="KW-0946">Virion</keyword>
<evidence type="ECO:0000313" key="3">
    <source>
        <dbReference type="EMBL" id="MPN10742.1"/>
    </source>
</evidence>
<comment type="subcellular location">
    <subcellularLocation>
        <location evidence="1">Virion</location>
    </subcellularLocation>
</comment>
<gene>
    <name evidence="3" type="ORF">SDC9_158039</name>
</gene>
<dbReference type="NCBIfam" id="TIGR01554">
    <property type="entry name" value="major_cap_HK97"/>
    <property type="match status" value="1"/>
</dbReference>
<proteinExistence type="predicted"/>
<name>A0A645FB11_9ZZZZ</name>
<dbReference type="EMBL" id="VSSQ01056913">
    <property type="protein sequence ID" value="MPN10742.1"/>
    <property type="molecule type" value="Genomic_DNA"/>
</dbReference>